<organism evidence="1 2">
    <name type="scientific">Aspergillus tanneri</name>
    <dbReference type="NCBI Taxonomy" id="1220188"/>
    <lineage>
        <taxon>Eukaryota</taxon>
        <taxon>Fungi</taxon>
        <taxon>Dikarya</taxon>
        <taxon>Ascomycota</taxon>
        <taxon>Pezizomycotina</taxon>
        <taxon>Eurotiomycetes</taxon>
        <taxon>Eurotiomycetidae</taxon>
        <taxon>Eurotiales</taxon>
        <taxon>Aspergillaceae</taxon>
        <taxon>Aspergillus</taxon>
        <taxon>Aspergillus subgen. Circumdati</taxon>
    </lineage>
</organism>
<proteinExistence type="predicted"/>
<name>A0A4S3J7S4_9EURO</name>
<reference evidence="1 2" key="1">
    <citation type="submission" date="2019-03" db="EMBL/GenBank/DDBJ databases">
        <title>The genome sequence of a newly discovered highly antifungal drug resistant Aspergillus species, Aspergillus tanneri NIH 1004.</title>
        <authorList>
            <person name="Mounaud S."/>
            <person name="Singh I."/>
            <person name="Joardar V."/>
            <person name="Pakala S."/>
            <person name="Pakala S."/>
            <person name="Venepally P."/>
            <person name="Hoover J."/>
            <person name="Nierman W."/>
            <person name="Chung J."/>
            <person name="Losada L."/>
        </authorList>
    </citation>
    <scope>NUCLEOTIDE SEQUENCE [LARGE SCALE GENOMIC DNA]</scope>
    <source>
        <strain evidence="1 2">NIH1004</strain>
    </source>
</reference>
<accession>A0A4S3J7S4</accession>
<comment type="caution">
    <text evidence="1">The sequence shown here is derived from an EMBL/GenBank/DDBJ whole genome shotgun (WGS) entry which is preliminary data.</text>
</comment>
<dbReference type="InterPro" id="IPR029058">
    <property type="entry name" value="AB_hydrolase_fold"/>
</dbReference>
<dbReference type="VEuPathDB" id="FungiDB:EYZ11_011586"/>
<evidence type="ECO:0000313" key="1">
    <source>
        <dbReference type="EMBL" id="THC88971.1"/>
    </source>
</evidence>
<evidence type="ECO:0000313" key="2">
    <source>
        <dbReference type="Proteomes" id="UP000308092"/>
    </source>
</evidence>
<dbReference type="Gene3D" id="3.40.50.1820">
    <property type="entry name" value="alpha/beta hydrolase"/>
    <property type="match status" value="1"/>
</dbReference>
<sequence length="62" mass="6964">MFLHVESDTVTPVRISGRVHEELKFLGVETELVLVPVKDHMFDMAYGSDKDEGYKEHSAAGD</sequence>
<evidence type="ECO:0008006" key="3">
    <source>
        <dbReference type="Google" id="ProtNLM"/>
    </source>
</evidence>
<dbReference type="AlphaFoldDB" id="A0A4S3J7S4"/>
<protein>
    <recommendedName>
        <fullName evidence="3">Peptidase S9 prolyl oligopeptidase catalytic domain-containing protein</fullName>
    </recommendedName>
</protein>
<gene>
    <name evidence="1" type="ORF">EYZ11_011586</name>
</gene>
<dbReference type="EMBL" id="SOSA01000732">
    <property type="protein sequence ID" value="THC88971.1"/>
    <property type="molecule type" value="Genomic_DNA"/>
</dbReference>
<dbReference type="Proteomes" id="UP000308092">
    <property type="component" value="Unassembled WGS sequence"/>
</dbReference>
<keyword evidence="2" id="KW-1185">Reference proteome</keyword>